<dbReference type="EMBL" id="DSVQ01000012">
    <property type="protein sequence ID" value="HGT38845.1"/>
    <property type="molecule type" value="Genomic_DNA"/>
</dbReference>
<proteinExistence type="predicted"/>
<feature type="transmembrane region" description="Helical" evidence="7">
    <location>
        <begin position="372"/>
        <end position="393"/>
    </location>
</feature>
<dbReference type="PANTHER" id="PTHR43266">
    <property type="entry name" value="MACROLIDE-EFFLUX PROTEIN"/>
    <property type="match status" value="1"/>
</dbReference>
<feature type="transmembrane region" description="Helical" evidence="7">
    <location>
        <begin position="342"/>
        <end position="360"/>
    </location>
</feature>
<feature type="transmembrane region" description="Helical" evidence="7">
    <location>
        <begin position="218"/>
        <end position="238"/>
    </location>
</feature>
<evidence type="ECO:0000256" key="3">
    <source>
        <dbReference type="ARBA" id="ARBA00022475"/>
    </source>
</evidence>
<feature type="transmembrane region" description="Helical" evidence="7">
    <location>
        <begin position="405"/>
        <end position="426"/>
    </location>
</feature>
<reference evidence="8" key="1">
    <citation type="journal article" date="2020" name="mSystems">
        <title>Genome- and Community-Level Interaction Insights into Carbon Utilization and Element Cycling Functions of Hydrothermarchaeota in Hydrothermal Sediment.</title>
        <authorList>
            <person name="Zhou Z."/>
            <person name="Liu Y."/>
            <person name="Xu W."/>
            <person name="Pan J."/>
            <person name="Luo Z.H."/>
            <person name="Li M."/>
        </authorList>
    </citation>
    <scope>NUCLEOTIDE SEQUENCE [LARGE SCALE GENOMIC DNA]</scope>
    <source>
        <strain evidence="8">SpSt-508</strain>
    </source>
</reference>
<evidence type="ECO:0000256" key="1">
    <source>
        <dbReference type="ARBA" id="ARBA00004651"/>
    </source>
</evidence>
<organism evidence="8">
    <name type="scientific">Schlesneria paludicola</name>
    <dbReference type="NCBI Taxonomy" id="360056"/>
    <lineage>
        <taxon>Bacteria</taxon>
        <taxon>Pseudomonadati</taxon>
        <taxon>Planctomycetota</taxon>
        <taxon>Planctomycetia</taxon>
        <taxon>Planctomycetales</taxon>
        <taxon>Planctomycetaceae</taxon>
        <taxon>Schlesneria</taxon>
    </lineage>
</organism>
<dbReference type="PANTHER" id="PTHR43266:SF2">
    <property type="entry name" value="MAJOR FACILITATOR SUPERFAMILY (MFS) PROFILE DOMAIN-CONTAINING PROTEIN"/>
    <property type="match status" value="1"/>
</dbReference>
<keyword evidence="2" id="KW-0813">Transport</keyword>
<dbReference type="Gene3D" id="1.20.1250.20">
    <property type="entry name" value="MFS general substrate transporter like domains"/>
    <property type="match status" value="1"/>
</dbReference>
<keyword evidence="4 7" id="KW-0812">Transmembrane</keyword>
<dbReference type="GO" id="GO:0022857">
    <property type="term" value="F:transmembrane transporter activity"/>
    <property type="evidence" value="ECO:0007669"/>
    <property type="project" value="InterPro"/>
</dbReference>
<dbReference type="CDD" id="cd06173">
    <property type="entry name" value="MFS_MefA_like"/>
    <property type="match status" value="1"/>
</dbReference>
<sequence>MRRPDGMGVHRCGDTSAWRSVAGRLGVEACGTAECRHPFARKDAMLTADDWPPLMRDRSFWALNATQFLGAFNDNLFKQLVLLVSVKLALVDRADNLQGVAMFVFSLPFVLLSGIFGMLADRQRKRTIIVLCKVIEVAAMLLGMLAFLSSSLTALMAVLFLMGAHSAYFGPAKYGILPELFLPHELPRANGWMLMMTFLSIILGVAAAGQLMEWCADRLWLASLACMFVAALGLLTALPIRNTPVAQPGAPMQWSRWFMSRETWHELRHNRPLLSVLIVTSVFWCVGGVYQQGVNDLGILQLQIKEGATGLLSACAALGIGAGCLVAGRLSRGTFNARLVRGGLWGMALLLTLLALPGPFRGHTLLGVTGSGVALIALGASAGLFAVPLQVYLQSQAPVAQKGQIIGTMNLFNWVGILLSAVLHWSTNKVLARTNAPPNLVFLVAAALLLPLLVLYRPRSQQLTM</sequence>
<evidence type="ECO:0000256" key="4">
    <source>
        <dbReference type="ARBA" id="ARBA00022692"/>
    </source>
</evidence>
<dbReference type="SUPFAM" id="SSF103473">
    <property type="entry name" value="MFS general substrate transporter"/>
    <property type="match status" value="1"/>
</dbReference>
<gene>
    <name evidence="8" type="ORF">ENS64_06215</name>
</gene>
<keyword evidence="3" id="KW-1003">Cell membrane</keyword>
<feature type="transmembrane region" description="Helical" evidence="7">
    <location>
        <begin position="192"/>
        <end position="212"/>
    </location>
</feature>
<dbReference type="InterPro" id="IPR036259">
    <property type="entry name" value="MFS_trans_sf"/>
</dbReference>
<dbReference type="AlphaFoldDB" id="A0A7C4QP56"/>
<feature type="transmembrane region" description="Helical" evidence="7">
    <location>
        <begin position="310"/>
        <end position="330"/>
    </location>
</feature>
<comment type="subcellular location">
    <subcellularLocation>
        <location evidence="1">Cell membrane</location>
        <topology evidence="1">Multi-pass membrane protein</topology>
    </subcellularLocation>
</comment>
<feature type="transmembrane region" description="Helical" evidence="7">
    <location>
        <begin position="100"/>
        <end position="120"/>
    </location>
</feature>
<feature type="transmembrane region" description="Helical" evidence="7">
    <location>
        <begin position="438"/>
        <end position="456"/>
    </location>
</feature>
<evidence type="ECO:0000256" key="5">
    <source>
        <dbReference type="ARBA" id="ARBA00022989"/>
    </source>
</evidence>
<evidence type="ECO:0000256" key="7">
    <source>
        <dbReference type="SAM" id="Phobius"/>
    </source>
</evidence>
<evidence type="ECO:0000256" key="6">
    <source>
        <dbReference type="ARBA" id="ARBA00023136"/>
    </source>
</evidence>
<evidence type="ECO:0000313" key="8">
    <source>
        <dbReference type="EMBL" id="HGT38845.1"/>
    </source>
</evidence>
<dbReference type="InterPro" id="IPR011701">
    <property type="entry name" value="MFS"/>
</dbReference>
<dbReference type="Pfam" id="PF07690">
    <property type="entry name" value="MFS_1"/>
    <property type="match status" value="1"/>
</dbReference>
<keyword evidence="5 7" id="KW-1133">Transmembrane helix</keyword>
<name>A0A7C4QP56_9PLAN</name>
<evidence type="ECO:0000256" key="2">
    <source>
        <dbReference type="ARBA" id="ARBA00022448"/>
    </source>
</evidence>
<accession>A0A7C4QP56</accession>
<comment type="caution">
    <text evidence="8">The sequence shown here is derived from an EMBL/GenBank/DDBJ whole genome shotgun (WGS) entry which is preliminary data.</text>
</comment>
<protein>
    <submittedName>
        <fullName evidence="8">MFS transporter</fullName>
    </submittedName>
</protein>
<keyword evidence="6 7" id="KW-0472">Membrane</keyword>
<dbReference type="GO" id="GO:0005886">
    <property type="term" value="C:plasma membrane"/>
    <property type="evidence" value="ECO:0007669"/>
    <property type="project" value="UniProtKB-SubCell"/>
</dbReference>